<comment type="caution">
    <text evidence="1">The sequence shown here is derived from an EMBL/GenBank/DDBJ whole genome shotgun (WGS) entry which is preliminary data.</text>
</comment>
<evidence type="ECO:0000313" key="2">
    <source>
        <dbReference type="Proteomes" id="UP001149954"/>
    </source>
</evidence>
<reference evidence="1" key="2">
    <citation type="journal article" date="2023" name="IMA Fungus">
        <title>Comparative genomic study of the Penicillium genus elucidates a diverse pangenome and 15 lateral gene transfer events.</title>
        <authorList>
            <person name="Petersen C."/>
            <person name="Sorensen T."/>
            <person name="Nielsen M.R."/>
            <person name="Sondergaard T.E."/>
            <person name="Sorensen J.L."/>
            <person name="Fitzpatrick D.A."/>
            <person name="Frisvad J.C."/>
            <person name="Nielsen K.L."/>
        </authorList>
    </citation>
    <scope>NUCLEOTIDE SEQUENCE</scope>
    <source>
        <strain evidence="1">IBT 29495</strain>
    </source>
</reference>
<dbReference type="AlphaFoldDB" id="A0A9X0C4P3"/>
<sequence>MKSEIRSESWELLAKQKKASETRALGDLPRTKYSWKRRDSSAETFKTHVGGISLGWRREDVRQ</sequence>
<dbReference type="Proteomes" id="UP001149954">
    <property type="component" value="Unassembled WGS sequence"/>
</dbReference>
<protein>
    <submittedName>
        <fullName evidence="1">Uncharacterized protein</fullName>
    </submittedName>
</protein>
<accession>A0A9X0C4P3</accession>
<keyword evidence="2" id="KW-1185">Reference proteome</keyword>
<reference evidence="1" key="1">
    <citation type="submission" date="2022-12" db="EMBL/GenBank/DDBJ databases">
        <authorList>
            <person name="Petersen C."/>
        </authorList>
    </citation>
    <scope>NUCLEOTIDE SEQUENCE</scope>
    <source>
        <strain evidence="1">IBT 29495</strain>
    </source>
</reference>
<organism evidence="1 2">
    <name type="scientific">Penicillium fimorum</name>
    <dbReference type="NCBI Taxonomy" id="1882269"/>
    <lineage>
        <taxon>Eukaryota</taxon>
        <taxon>Fungi</taxon>
        <taxon>Dikarya</taxon>
        <taxon>Ascomycota</taxon>
        <taxon>Pezizomycotina</taxon>
        <taxon>Eurotiomycetes</taxon>
        <taxon>Eurotiomycetidae</taxon>
        <taxon>Eurotiales</taxon>
        <taxon>Aspergillaceae</taxon>
        <taxon>Penicillium</taxon>
    </lineage>
</organism>
<evidence type="ECO:0000313" key="1">
    <source>
        <dbReference type="EMBL" id="KAJ5497425.1"/>
    </source>
</evidence>
<gene>
    <name evidence="1" type="ORF">N7463_009412</name>
</gene>
<name>A0A9X0C4P3_9EURO</name>
<dbReference type="EMBL" id="JAPWDS010000005">
    <property type="protein sequence ID" value="KAJ5497425.1"/>
    <property type="molecule type" value="Genomic_DNA"/>
</dbReference>
<proteinExistence type="predicted"/>